<comment type="caution">
    <text evidence="3">The sequence shown here is derived from an EMBL/GenBank/DDBJ whole genome shotgun (WGS) entry which is preliminary data.</text>
</comment>
<dbReference type="Proteomes" id="UP000265715">
    <property type="component" value="Unassembled WGS sequence"/>
</dbReference>
<evidence type="ECO:0000313" key="4">
    <source>
        <dbReference type="Proteomes" id="UP000265715"/>
    </source>
</evidence>
<sequence>MTTELKVEGMSCGHCKMSVEKALRSVPGVEAVEVFLAEGRAVVKGEAPVENLIEAVQEEGYRAQVAR</sequence>
<accession>A0A399EEB0</accession>
<keyword evidence="4" id="KW-1185">Reference proteome</keyword>
<evidence type="ECO:0000256" key="1">
    <source>
        <dbReference type="ARBA" id="ARBA00022723"/>
    </source>
</evidence>
<dbReference type="InterPro" id="IPR036163">
    <property type="entry name" value="HMA_dom_sf"/>
</dbReference>
<dbReference type="RefSeq" id="WP_119315893.1">
    <property type="nucleotide sequence ID" value="NZ_QXDL01000145.1"/>
</dbReference>
<dbReference type="Pfam" id="PF00403">
    <property type="entry name" value="HMA"/>
    <property type="match status" value="1"/>
</dbReference>
<dbReference type="InterPro" id="IPR006121">
    <property type="entry name" value="HMA_dom"/>
</dbReference>
<dbReference type="FunFam" id="3.30.70.100:FF:000001">
    <property type="entry name" value="ATPase copper transporting beta"/>
    <property type="match status" value="1"/>
</dbReference>
<proteinExistence type="predicted"/>
<organism evidence="3 4">
    <name type="scientific">Calidithermus terrae</name>
    <dbReference type="NCBI Taxonomy" id="1408545"/>
    <lineage>
        <taxon>Bacteria</taxon>
        <taxon>Thermotogati</taxon>
        <taxon>Deinococcota</taxon>
        <taxon>Deinococci</taxon>
        <taxon>Thermales</taxon>
        <taxon>Thermaceae</taxon>
        <taxon>Calidithermus</taxon>
    </lineage>
</organism>
<reference evidence="3 4" key="1">
    <citation type="submission" date="2018-08" db="EMBL/GenBank/DDBJ databases">
        <title>Meiothermus terrae DSM 26712 genome sequencing project.</title>
        <authorList>
            <person name="Da Costa M.S."/>
            <person name="Albuquerque L."/>
            <person name="Raposo P."/>
            <person name="Froufe H.J.C."/>
            <person name="Barroso C.S."/>
            <person name="Egas C."/>
        </authorList>
    </citation>
    <scope>NUCLEOTIDE SEQUENCE [LARGE SCALE GENOMIC DNA]</scope>
    <source>
        <strain evidence="3 4">DSM 26712</strain>
    </source>
</reference>
<dbReference type="PROSITE" id="PS50846">
    <property type="entry name" value="HMA_2"/>
    <property type="match status" value="1"/>
</dbReference>
<protein>
    <submittedName>
        <fullName evidence="3">Copper chaperone CopZ</fullName>
    </submittedName>
</protein>
<evidence type="ECO:0000313" key="3">
    <source>
        <dbReference type="EMBL" id="RIH81873.1"/>
    </source>
</evidence>
<dbReference type="AlphaFoldDB" id="A0A399EEB0"/>
<keyword evidence="1" id="KW-0479">Metal-binding</keyword>
<name>A0A399EEB0_9DEIN</name>
<dbReference type="EMBL" id="QXDL01000145">
    <property type="protein sequence ID" value="RIH81873.1"/>
    <property type="molecule type" value="Genomic_DNA"/>
</dbReference>
<dbReference type="CDD" id="cd00371">
    <property type="entry name" value="HMA"/>
    <property type="match status" value="1"/>
</dbReference>
<feature type="domain" description="HMA" evidence="2">
    <location>
        <begin position="1"/>
        <end position="64"/>
    </location>
</feature>
<gene>
    <name evidence="3" type="primary">copZ</name>
    <name evidence="3" type="ORF">Mterra_02918</name>
</gene>
<dbReference type="SUPFAM" id="SSF55008">
    <property type="entry name" value="HMA, heavy metal-associated domain"/>
    <property type="match status" value="1"/>
</dbReference>
<dbReference type="GO" id="GO:0046872">
    <property type="term" value="F:metal ion binding"/>
    <property type="evidence" value="ECO:0007669"/>
    <property type="project" value="UniProtKB-KW"/>
</dbReference>
<dbReference type="Gene3D" id="3.30.70.100">
    <property type="match status" value="1"/>
</dbReference>
<dbReference type="InterPro" id="IPR017969">
    <property type="entry name" value="Heavy-metal-associated_CS"/>
</dbReference>
<dbReference type="PROSITE" id="PS01047">
    <property type="entry name" value="HMA_1"/>
    <property type="match status" value="1"/>
</dbReference>
<dbReference type="OrthoDB" id="9813965at2"/>
<evidence type="ECO:0000259" key="2">
    <source>
        <dbReference type="PROSITE" id="PS50846"/>
    </source>
</evidence>